<sequence>MFIPVLHNRWLNDEVRQSLTAAISQAELGHRGEIYLLIENHLPITQAYHMGCRERALELFALHRVWDTAENTGVMIYVNVCEHDLEIIADRGIDGCVDEMLWQELTKKALMMCQQGCFAQALLGLVADIGELLCVHYPSDDISGNELSNDVVFLK</sequence>
<dbReference type="PANTHER" id="PTHR30373:SF8">
    <property type="entry name" value="BLL7265 PROTEIN"/>
    <property type="match status" value="1"/>
</dbReference>
<protein>
    <submittedName>
        <fullName evidence="2">TPM domain-containing protein</fullName>
    </submittedName>
</protein>
<dbReference type="Gene3D" id="3.10.310.50">
    <property type="match status" value="1"/>
</dbReference>
<dbReference type="EMBL" id="JBJJXE010000004">
    <property type="protein sequence ID" value="MFL1732204.1"/>
    <property type="molecule type" value="Genomic_DNA"/>
</dbReference>
<evidence type="ECO:0000259" key="1">
    <source>
        <dbReference type="Pfam" id="PF04536"/>
    </source>
</evidence>
<dbReference type="RefSeq" id="WP_407068879.1">
    <property type="nucleotide sequence ID" value="NZ_JBJJXE010000004.1"/>
</dbReference>
<dbReference type="PANTHER" id="PTHR30373">
    <property type="entry name" value="UPF0603 PROTEIN YGCG"/>
    <property type="match status" value="1"/>
</dbReference>
<keyword evidence="3" id="KW-1185">Reference proteome</keyword>
<name>A0ABW8U5D7_9GAMM</name>
<comment type="caution">
    <text evidence="2">The sequence shown here is derived from an EMBL/GenBank/DDBJ whole genome shotgun (WGS) entry which is preliminary data.</text>
</comment>
<evidence type="ECO:0000313" key="2">
    <source>
        <dbReference type="EMBL" id="MFL1732204.1"/>
    </source>
</evidence>
<gene>
    <name evidence="2" type="ORF">ACJHVH_04210</name>
</gene>
<feature type="domain" description="TPM" evidence="1">
    <location>
        <begin position="11"/>
        <end position="130"/>
    </location>
</feature>
<organism evidence="2 3">
    <name type="scientific">Moraxella oculi</name>
    <dbReference type="NCBI Taxonomy" id="2940516"/>
    <lineage>
        <taxon>Bacteria</taxon>
        <taxon>Pseudomonadati</taxon>
        <taxon>Pseudomonadota</taxon>
        <taxon>Gammaproteobacteria</taxon>
        <taxon>Moraxellales</taxon>
        <taxon>Moraxellaceae</taxon>
        <taxon>Moraxella</taxon>
    </lineage>
</organism>
<dbReference type="Proteomes" id="UP001624684">
    <property type="component" value="Unassembled WGS sequence"/>
</dbReference>
<dbReference type="Pfam" id="PF04536">
    <property type="entry name" value="TPM_phosphatase"/>
    <property type="match status" value="1"/>
</dbReference>
<proteinExistence type="predicted"/>
<accession>A0ABW8U5D7</accession>
<evidence type="ECO:0000313" key="3">
    <source>
        <dbReference type="Proteomes" id="UP001624684"/>
    </source>
</evidence>
<dbReference type="InterPro" id="IPR007621">
    <property type="entry name" value="TPM_dom"/>
</dbReference>
<reference evidence="2 3" key="1">
    <citation type="submission" date="2024-11" db="EMBL/GenBank/DDBJ databases">
        <title>First Report of Moraxella oculi in Brazil in an Infectious Bovine Keratoconjunctivitis Outbreak.</title>
        <authorList>
            <person name="Carvalho C.V."/>
            <person name="Domingues R."/>
            <person name="Coutinho C."/>
            <person name="Honorio N.T.B.S."/>
            <person name="Faza D.R.L.R."/>
            <person name="Carvalho W.A."/>
            <person name="Machado A.B.F."/>
            <person name="Martins M.F."/>
            <person name="Gaspar E.B."/>
        </authorList>
    </citation>
    <scope>NUCLEOTIDE SEQUENCE [LARGE SCALE GENOMIC DNA]</scope>
    <source>
        <strain evidence="2 3">2117LE</strain>
    </source>
</reference>